<organism evidence="5 6">
    <name type="scientific">Lactococcus lactis subsp. lactis</name>
    <name type="common">Streptococcus lactis</name>
    <dbReference type="NCBI Taxonomy" id="1360"/>
    <lineage>
        <taxon>Bacteria</taxon>
        <taxon>Bacillati</taxon>
        <taxon>Bacillota</taxon>
        <taxon>Bacilli</taxon>
        <taxon>Lactobacillales</taxon>
        <taxon>Streptococcaceae</taxon>
        <taxon>Lactococcus</taxon>
    </lineage>
</organism>
<keyword evidence="5" id="KW-0645">Protease</keyword>
<dbReference type="InterPro" id="IPR003507">
    <property type="entry name" value="S66_fam"/>
</dbReference>
<evidence type="ECO:0000313" key="5">
    <source>
        <dbReference type="EMBL" id="KSU00949.1"/>
    </source>
</evidence>
<proteinExistence type="inferred from homology"/>
<dbReference type="SUPFAM" id="SSF52317">
    <property type="entry name" value="Class I glutamine amidotransferase-like"/>
    <property type="match status" value="1"/>
</dbReference>
<keyword evidence="5" id="KW-0121">Carboxypeptidase</keyword>
<dbReference type="PANTHER" id="PTHR30237:SF4">
    <property type="entry name" value="LD-CARBOXYPEPTIDASE C-TERMINAL DOMAIN-CONTAINING PROTEIN"/>
    <property type="match status" value="1"/>
</dbReference>
<dbReference type="InterPro" id="IPR027461">
    <property type="entry name" value="Carboxypeptidase_A_C_sf"/>
</dbReference>
<comment type="caution">
    <text evidence="5">The sequence shown here is derived from an EMBL/GenBank/DDBJ whole genome shotgun (WGS) entry which is preliminary data.</text>
</comment>
<feature type="domain" description="LD-carboxypeptidase C-terminal" evidence="4">
    <location>
        <begin position="203"/>
        <end position="332"/>
    </location>
</feature>
<dbReference type="PIRSF" id="PIRSF028757">
    <property type="entry name" value="LD-carboxypeptidase"/>
    <property type="match status" value="1"/>
</dbReference>
<name>A0A0V8BYE0_LACLL</name>
<dbReference type="InterPro" id="IPR027478">
    <property type="entry name" value="LdcA_N"/>
</dbReference>
<reference evidence="6" key="1">
    <citation type="submission" date="2015-10" db="EMBL/GenBank/DDBJ databases">
        <title>Draft Genome Sequences of 11 Lactococcus lactis subspecies cremoris strains.</title>
        <authorList>
            <person name="Wels M."/>
            <person name="Backus L."/>
            <person name="Boekhorst J."/>
            <person name="Dijkstra A."/>
            <person name="Beerthuizen M."/>
            <person name="Kelly W."/>
            <person name="Siezen R."/>
            <person name="Bachmann H."/>
            <person name="Van Hijum S."/>
        </authorList>
    </citation>
    <scope>NUCLEOTIDE SEQUENCE [LARGE SCALE GENOMIC DNA]</scope>
    <source>
        <strain evidence="6">KF282</strain>
    </source>
</reference>
<dbReference type="InterPro" id="IPR040921">
    <property type="entry name" value="Peptidase_S66C"/>
</dbReference>
<evidence type="ECO:0000256" key="1">
    <source>
        <dbReference type="ARBA" id="ARBA00010233"/>
    </source>
</evidence>
<evidence type="ECO:0000256" key="2">
    <source>
        <dbReference type="ARBA" id="ARBA00022801"/>
    </source>
</evidence>
<dbReference type="EMBL" id="LKLN01000095">
    <property type="protein sequence ID" value="KSU00949.1"/>
    <property type="molecule type" value="Genomic_DNA"/>
</dbReference>
<dbReference type="Pfam" id="PF17676">
    <property type="entry name" value="Peptidase_S66C"/>
    <property type="match status" value="1"/>
</dbReference>
<sequence length="346" mass="40028">MQVKKIAIVSLSSGILGEDFIQHEFKLGLERLRNYNIDVKFMDNSLKGIDFLKKHPEARADDLIDAFSDDTVDMILCAIGGDDTYRLLPYLFENDRLRKAAKQKVFLGFSDTTMNHFMLNKIGIPSYYGQAFIPDVCELSKEMLPYTKLYFEELLDKQSIQNVQPSSEWYEERLDYSKEAIGTPLKKHINNGFELIRGVSEFEGKILGGCLESIFDIFDNSRYEDTISLCGKYELFPSLEEWKGKILLLETSEEKPKPNYFREMIIKLENYGLFDVISGMLIGKPQDELYYEEYKEILLEEITNNNLPIVYNVNVGHSTPRCIIPFGINAHVNSREQKIDFDYNSI</sequence>
<protein>
    <submittedName>
        <fullName evidence="5">Muramoyltetrapeptide carboxypeptidase</fullName>
    </submittedName>
</protein>
<dbReference type="Proteomes" id="UP000053058">
    <property type="component" value="Unassembled WGS sequence"/>
</dbReference>
<gene>
    <name evidence="5" type="ORF">KF282_2610</name>
</gene>
<dbReference type="InterPro" id="IPR029062">
    <property type="entry name" value="Class_I_gatase-like"/>
</dbReference>
<dbReference type="SUPFAM" id="SSF141986">
    <property type="entry name" value="LD-carboxypeptidase A C-terminal domain-like"/>
    <property type="match status" value="1"/>
</dbReference>
<accession>A0A0V8BYE0</accession>
<dbReference type="Gene3D" id="3.40.50.10740">
    <property type="entry name" value="Class I glutamine amidotransferase-like"/>
    <property type="match status" value="1"/>
</dbReference>
<dbReference type="PATRIC" id="fig|1360.103.peg.1933"/>
<evidence type="ECO:0000259" key="3">
    <source>
        <dbReference type="Pfam" id="PF02016"/>
    </source>
</evidence>
<dbReference type="Gene3D" id="3.50.30.60">
    <property type="entry name" value="LD-carboxypeptidase A C-terminal domain-like"/>
    <property type="match status" value="1"/>
</dbReference>
<evidence type="ECO:0000313" key="6">
    <source>
        <dbReference type="Proteomes" id="UP000053058"/>
    </source>
</evidence>
<dbReference type="RefSeq" id="WP_058220275.1">
    <property type="nucleotide sequence ID" value="NZ_LKLK01000034.1"/>
</dbReference>
<dbReference type="CDD" id="cd07062">
    <property type="entry name" value="Peptidase_S66_mccF_like"/>
    <property type="match status" value="1"/>
</dbReference>
<keyword evidence="2" id="KW-0378">Hydrolase</keyword>
<dbReference type="GO" id="GO:0004180">
    <property type="term" value="F:carboxypeptidase activity"/>
    <property type="evidence" value="ECO:0007669"/>
    <property type="project" value="UniProtKB-KW"/>
</dbReference>
<dbReference type="PANTHER" id="PTHR30237">
    <property type="entry name" value="MURAMOYLTETRAPEPTIDE CARBOXYPEPTIDASE"/>
    <property type="match status" value="1"/>
</dbReference>
<dbReference type="AlphaFoldDB" id="A0A0V8BYE0"/>
<evidence type="ECO:0000259" key="4">
    <source>
        <dbReference type="Pfam" id="PF17676"/>
    </source>
</evidence>
<dbReference type="InterPro" id="IPR040449">
    <property type="entry name" value="Peptidase_S66_N"/>
</dbReference>
<feature type="domain" description="LD-carboxypeptidase N-terminal" evidence="3">
    <location>
        <begin position="6"/>
        <end position="129"/>
    </location>
</feature>
<comment type="similarity">
    <text evidence="1">Belongs to the peptidase S66 family.</text>
</comment>
<dbReference type="Pfam" id="PF02016">
    <property type="entry name" value="Peptidase_S66"/>
    <property type="match status" value="1"/>
</dbReference>